<dbReference type="PROSITE" id="PS00584">
    <property type="entry name" value="PFKB_KINASES_2"/>
    <property type="match status" value="1"/>
</dbReference>
<feature type="domain" description="Carbohydrate kinase PfkB" evidence="3">
    <location>
        <begin position="157"/>
        <end position="289"/>
    </location>
</feature>
<evidence type="ECO:0000313" key="4">
    <source>
        <dbReference type="EMBL" id="NYE70859.1"/>
    </source>
</evidence>
<accession>A0A7Y9L8K4</accession>
<evidence type="ECO:0000259" key="3">
    <source>
        <dbReference type="Pfam" id="PF00294"/>
    </source>
</evidence>
<dbReference type="AlphaFoldDB" id="A0A7Y9L8K4"/>
<dbReference type="Proteomes" id="UP000569914">
    <property type="component" value="Unassembled WGS sequence"/>
</dbReference>
<gene>
    <name evidence="4" type="ORF">BKA15_002188</name>
</gene>
<dbReference type="EMBL" id="JACCBU010000001">
    <property type="protein sequence ID" value="NYE70859.1"/>
    <property type="molecule type" value="Genomic_DNA"/>
</dbReference>
<dbReference type="PANTHER" id="PTHR42774">
    <property type="entry name" value="PHOSPHOTRANSFERASE SYSTEM TRANSPORT PROTEIN"/>
    <property type="match status" value="1"/>
</dbReference>
<evidence type="ECO:0000256" key="1">
    <source>
        <dbReference type="ARBA" id="ARBA00022679"/>
    </source>
</evidence>
<dbReference type="RefSeq" id="WP_246322315.1">
    <property type="nucleotide sequence ID" value="NZ_JACCBU010000001.1"/>
</dbReference>
<evidence type="ECO:0000313" key="5">
    <source>
        <dbReference type="Proteomes" id="UP000569914"/>
    </source>
</evidence>
<dbReference type="InterPro" id="IPR002173">
    <property type="entry name" value="Carboh/pur_kinase_PfkB_CS"/>
</dbReference>
<dbReference type="SUPFAM" id="SSF53613">
    <property type="entry name" value="Ribokinase-like"/>
    <property type="match status" value="1"/>
</dbReference>
<dbReference type="InterPro" id="IPR011611">
    <property type="entry name" value="PfkB_dom"/>
</dbReference>
<name>A0A7Y9L8K4_9ACTN</name>
<evidence type="ECO:0000256" key="2">
    <source>
        <dbReference type="ARBA" id="ARBA00022777"/>
    </source>
</evidence>
<reference evidence="4 5" key="1">
    <citation type="submission" date="2020-07" db="EMBL/GenBank/DDBJ databases">
        <title>Sequencing the genomes of 1000 actinobacteria strains.</title>
        <authorList>
            <person name="Klenk H.-P."/>
        </authorList>
    </citation>
    <scope>NUCLEOTIDE SEQUENCE [LARGE SCALE GENOMIC DNA]</scope>
    <source>
        <strain evidence="4 5">DSM 22083</strain>
    </source>
</reference>
<sequence>MDEPEFDVFVTGTVFLDLIFTGLSRPPAGGHEVWTDGMGSSPGGVANLAVAASRLGLRTSLATAFGDDIYGEYCWHVLSELEDVDLSLARQFRNWHSPVTVSMAYDDDRAMVTHAHPPPSGPTDLIIDPPPTRLAYADMAAERATWLDRALDRGVKVFADVGWDETEVWDTDLLITRLAGCHAFVPNAGEAMAFTRTGSPGAALEVLRDWVPLAVVTAGTGGAFAADAETGETAWVPSLSVAALDPTGAGDVFLAGLMFGTLRNLSLTHRLRFAGLCAALSVRQFGGALAAPGWADLAAWWSEAKESARYARDYAFLPALIPAGEGREVRRAMATIGLGELLGDDDDHDHGTVPS</sequence>
<dbReference type="InterPro" id="IPR029056">
    <property type="entry name" value="Ribokinase-like"/>
</dbReference>
<comment type="caution">
    <text evidence="4">The sequence shown here is derived from an EMBL/GenBank/DDBJ whole genome shotgun (WGS) entry which is preliminary data.</text>
</comment>
<dbReference type="Pfam" id="PF00294">
    <property type="entry name" value="PfkB"/>
    <property type="match status" value="1"/>
</dbReference>
<protein>
    <submittedName>
        <fullName evidence="4">Sugar/nucleoside kinase (Ribokinase family)</fullName>
    </submittedName>
</protein>
<dbReference type="InterPro" id="IPR052562">
    <property type="entry name" value="Ketohexokinase-related"/>
</dbReference>
<dbReference type="Gene3D" id="3.40.1190.20">
    <property type="match status" value="1"/>
</dbReference>
<proteinExistence type="predicted"/>
<dbReference type="GO" id="GO:0016301">
    <property type="term" value="F:kinase activity"/>
    <property type="evidence" value="ECO:0007669"/>
    <property type="project" value="UniProtKB-KW"/>
</dbReference>
<organism evidence="4 5">
    <name type="scientific">Microlunatus parietis</name>
    <dbReference type="NCBI Taxonomy" id="682979"/>
    <lineage>
        <taxon>Bacteria</taxon>
        <taxon>Bacillati</taxon>
        <taxon>Actinomycetota</taxon>
        <taxon>Actinomycetes</taxon>
        <taxon>Propionibacteriales</taxon>
        <taxon>Propionibacteriaceae</taxon>
        <taxon>Microlunatus</taxon>
    </lineage>
</organism>
<keyword evidence="1" id="KW-0808">Transferase</keyword>
<keyword evidence="5" id="KW-1185">Reference proteome</keyword>
<keyword evidence="2 4" id="KW-0418">Kinase</keyword>
<dbReference type="PANTHER" id="PTHR42774:SF3">
    <property type="entry name" value="KETOHEXOKINASE"/>
    <property type="match status" value="1"/>
</dbReference>